<evidence type="ECO:0000313" key="2">
    <source>
        <dbReference type="EMBL" id="KGI22970.1"/>
    </source>
</evidence>
<proteinExistence type="predicted"/>
<name>A0A098YTE6_9BACT</name>
<organism evidence="2 3">
    <name type="scientific">Hoylesella timonensis S9-PR14</name>
    <dbReference type="NCBI Taxonomy" id="1401062"/>
    <lineage>
        <taxon>Bacteria</taxon>
        <taxon>Pseudomonadati</taxon>
        <taxon>Bacteroidota</taxon>
        <taxon>Bacteroidia</taxon>
        <taxon>Bacteroidales</taxon>
        <taxon>Prevotellaceae</taxon>
        <taxon>Hoylesella</taxon>
    </lineage>
</organism>
<keyword evidence="1" id="KW-0732">Signal</keyword>
<evidence type="ECO:0008006" key="4">
    <source>
        <dbReference type="Google" id="ProtNLM"/>
    </source>
</evidence>
<sequence length="870" mass="98755">MLMNKIYGIILLLLIPCMTYAQAAPTKLWGEVKNTSGEAMDFASIVVMNPNLPNKILASTYTGDDGKYQITVRCDCDSLMLRVSRIEMKSVVMKIPNRSGEFNIEIDAKTIELQEVTVKAKKVYSRGDTINYNVASFLSSSDQTIADVLKKMPGITVSKNGQISYQGKPIKNFYIEGLDLMKGHYGIATNSIDPKNVGSVQVLESHQDIKALKGLQPEEQASINIRLKEGVKGVLNLIATLGGGYGNETLWNNAAIATYFKRNKQFFATYKGNNSGEDLSQELYSFDEDYSRTSTISSITMPSVPGIDKRLYYFNRSHSITFNNAYRVGKFGELGVNAAYFHDKDKRSHWSNISNILPDGSKNVVEEVMTGTAKQEKAYGDISYLDNRDQHYMKEQVKFDWDRTHANSRIVAGDKPIDQLGMVDSYRLLNKFHLTNRSSEYKGYEFLSLINLEKRPHSLVVSPNLFSEVIPITVLDQQVDIHHFSTENNFCLLSAWRIGEVNIHPSATIDYQHNTLSSSLANFRNDLKFNFINAGFGARATYNREKLYVSFNMPIRYKYFQLEDIVKGQTTKKSGLRVEPNISLTYNINSNHQLNLNSNISYSTPIIENLYTNNILTSYRQLSAYDVTGLFEGLSQSSSLGYSFKNILTMTFAGIDLLWYHQKPEVLYGSYYDDISMRTISRHTKEKANTFTAKLHGSQGFDWKQLKVGASLSYSYYDNPLLLQDVVLRYTGRAIAANMDITIAPFKWLSVSYQGGYYQMKTQQNEGQRLPWLRTVNNSASLNFTLPAGIMFLTSLNHYYNNFNSGDKSFLLLNAEANYTIKRFSFALSCDNLLNLKTYSYSNKSALTETRSVYNIRPRSILLKVRFRII</sequence>
<dbReference type="SUPFAM" id="SSF49464">
    <property type="entry name" value="Carboxypeptidase regulatory domain-like"/>
    <property type="match status" value="1"/>
</dbReference>
<dbReference type="EMBL" id="JRPQ01000030">
    <property type="protein sequence ID" value="KGI22970.1"/>
    <property type="molecule type" value="Genomic_DNA"/>
</dbReference>
<protein>
    <recommendedName>
        <fullName evidence="4">TonB-dependent receptor</fullName>
    </recommendedName>
</protein>
<reference evidence="2 3" key="1">
    <citation type="submission" date="2014-07" db="EMBL/GenBank/DDBJ databases">
        <authorList>
            <person name="McCorrison J."/>
            <person name="Sanka R."/>
            <person name="Torralba M."/>
            <person name="Gillis M."/>
            <person name="Haft D.H."/>
            <person name="Methe B."/>
            <person name="Sutton G."/>
            <person name="Nelson K.E."/>
        </authorList>
    </citation>
    <scope>NUCLEOTIDE SEQUENCE [LARGE SCALE GENOMIC DNA]</scope>
    <source>
        <strain evidence="2 3">S9-PR14</strain>
    </source>
</reference>
<comment type="caution">
    <text evidence="2">The sequence shown here is derived from an EMBL/GenBank/DDBJ whole genome shotgun (WGS) entry which is preliminary data.</text>
</comment>
<accession>A0A098YTE6</accession>
<dbReference type="AlphaFoldDB" id="A0A098YTE6"/>
<dbReference type="Proteomes" id="UP000029723">
    <property type="component" value="Unassembled WGS sequence"/>
</dbReference>
<dbReference type="SUPFAM" id="SSF56935">
    <property type="entry name" value="Porins"/>
    <property type="match status" value="1"/>
</dbReference>
<feature type="signal peptide" evidence="1">
    <location>
        <begin position="1"/>
        <end position="23"/>
    </location>
</feature>
<dbReference type="InterPro" id="IPR008969">
    <property type="entry name" value="CarboxyPept-like_regulatory"/>
</dbReference>
<gene>
    <name evidence="2" type="ORF">HMPREF9304_01395</name>
</gene>
<evidence type="ECO:0000313" key="3">
    <source>
        <dbReference type="Proteomes" id="UP000029723"/>
    </source>
</evidence>
<feature type="chain" id="PRO_5001942764" description="TonB-dependent receptor" evidence="1">
    <location>
        <begin position="24"/>
        <end position="870"/>
    </location>
</feature>
<evidence type="ECO:0000256" key="1">
    <source>
        <dbReference type="SAM" id="SignalP"/>
    </source>
</evidence>